<dbReference type="InterPro" id="IPR003675">
    <property type="entry name" value="Rce1/LyrA-like_dom"/>
</dbReference>
<dbReference type="GO" id="GO:0006508">
    <property type="term" value="P:proteolysis"/>
    <property type="evidence" value="ECO:0007669"/>
    <property type="project" value="UniProtKB-KW"/>
</dbReference>
<feature type="transmembrane region" description="Helical" evidence="1">
    <location>
        <begin position="87"/>
        <end position="111"/>
    </location>
</feature>
<dbReference type="PANTHER" id="PTHR35797">
    <property type="entry name" value="PROTEASE-RELATED"/>
    <property type="match status" value="1"/>
</dbReference>
<dbReference type="InterPro" id="IPR042150">
    <property type="entry name" value="MmRce1-like"/>
</dbReference>
<dbReference type="AlphaFoldDB" id="A0A6J4QXX6"/>
<reference evidence="3" key="1">
    <citation type="submission" date="2020-02" db="EMBL/GenBank/DDBJ databases">
        <authorList>
            <person name="Meier V. D."/>
        </authorList>
    </citation>
    <scope>NUCLEOTIDE SEQUENCE</scope>
    <source>
        <strain evidence="3">AVDCRST_MAG37</strain>
    </source>
</reference>
<evidence type="ECO:0000256" key="1">
    <source>
        <dbReference type="SAM" id="Phobius"/>
    </source>
</evidence>
<dbReference type="GO" id="GO:0004175">
    <property type="term" value="F:endopeptidase activity"/>
    <property type="evidence" value="ECO:0007669"/>
    <property type="project" value="UniProtKB-ARBA"/>
</dbReference>
<proteinExistence type="predicted"/>
<dbReference type="PANTHER" id="PTHR35797:SF1">
    <property type="entry name" value="PROTEASE"/>
    <property type="match status" value="1"/>
</dbReference>
<sequence>MKYVRRHPLVAFFGLAFTVTWGIVGVVWLLSSLGVVSLQSPSGLVVLLLMLAIFAPSLSGIAMTAITGGRAGLRELSGRLLKLRVGLRWYLVVLLGVPAAALLASLLAAVVTDEVALREFDLGSWYLVFPLLLGTLIGGPLGEEIGWRGFALPRLLDRWGFLPASMLLGSLWGLWHLPAFVLPGLGALIGGEYSFLPYLVMTNALAVSMSCVYKGTGGSVALAGVGFHLMVNSARFTEGPATTPLMWLQAFCFLLLALALVVAMLRPRMHLEPAAIWEAGMRRRTNRPRNVESGKEERKWT</sequence>
<keyword evidence="1" id="KW-0472">Membrane</keyword>
<evidence type="ECO:0000259" key="2">
    <source>
        <dbReference type="Pfam" id="PF02517"/>
    </source>
</evidence>
<feature type="transmembrane region" description="Helical" evidence="1">
    <location>
        <begin position="246"/>
        <end position="265"/>
    </location>
</feature>
<accession>A0A6J4QXX6</accession>
<feature type="transmembrane region" description="Helical" evidence="1">
    <location>
        <begin position="43"/>
        <end position="66"/>
    </location>
</feature>
<feature type="transmembrane region" description="Helical" evidence="1">
    <location>
        <begin position="9"/>
        <end position="31"/>
    </location>
</feature>
<feature type="transmembrane region" description="Helical" evidence="1">
    <location>
        <begin position="181"/>
        <end position="200"/>
    </location>
</feature>
<evidence type="ECO:0000313" key="3">
    <source>
        <dbReference type="EMBL" id="CAA9458215.1"/>
    </source>
</evidence>
<keyword evidence="1" id="KW-0812">Transmembrane</keyword>
<keyword evidence="3" id="KW-0645">Protease</keyword>
<keyword evidence="1" id="KW-1133">Transmembrane helix</keyword>
<feature type="domain" description="CAAX prenyl protease 2/Lysostaphin resistance protein A-like" evidence="2">
    <location>
        <begin position="128"/>
        <end position="233"/>
    </location>
</feature>
<dbReference type="EMBL" id="CADCVD010000168">
    <property type="protein sequence ID" value="CAA9458215.1"/>
    <property type="molecule type" value="Genomic_DNA"/>
</dbReference>
<gene>
    <name evidence="3" type="ORF">AVDCRST_MAG37-3349</name>
</gene>
<protein>
    <submittedName>
        <fullName evidence="3">CAAX amino terminal protease family protein</fullName>
    </submittedName>
</protein>
<keyword evidence="3" id="KW-0378">Hydrolase</keyword>
<organism evidence="3">
    <name type="scientific">uncultured Rubrobacteraceae bacterium</name>
    <dbReference type="NCBI Taxonomy" id="349277"/>
    <lineage>
        <taxon>Bacteria</taxon>
        <taxon>Bacillati</taxon>
        <taxon>Actinomycetota</taxon>
        <taxon>Rubrobacteria</taxon>
        <taxon>Rubrobacterales</taxon>
        <taxon>Rubrobacteraceae</taxon>
        <taxon>environmental samples</taxon>
    </lineage>
</organism>
<dbReference type="GO" id="GO:0080120">
    <property type="term" value="P:CAAX-box protein maturation"/>
    <property type="evidence" value="ECO:0007669"/>
    <property type="project" value="UniProtKB-ARBA"/>
</dbReference>
<name>A0A6J4QXX6_9ACTN</name>
<dbReference type="Pfam" id="PF02517">
    <property type="entry name" value="Rce1-like"/>
    <property type="match status" value="1"/>
</dbReference>
<feature type="transmembrane region" description="Helical" evidence="1">
    <location>
        <begin position="212"/>
        <end position="231"/>
    </location>
</feature>